<dbReference type="AlphaFoldDB" id="A0A4Y2LJE3"/>
<organism evidence="2 3">
    <name type="scientific">Araneus ventricosus</name>
    <name type="common">Orbweaver spider</name>
    <name type="synonym">Epeira ventricosa</name>
    <dbReference type="NCBI Taxonomy" id="182803"/>
    <lineage>
        <taxon>Eukaryota</taxon>
        <taxon>Metazoa</taxon>
        <taxon>Ecdysozoa</taxon>
        <taxon>Arthropoda</taxon>
        <taxon>Chelicerata</taxon>
        <taxon>Arachnida</taxon>
        <taxon>Araneae</taxon>
        <taxon>Araneomorphae</taxon>
        <taxon>Entelegynae</taxon>
        <taxon>Araneoidea</taxon>
        <taxon>Araneidae</taxon>
        <taxon>Araneus</taxon>
    </lineage>
</organism>
<keyword evidence="3" id="KW-1185">Reference proteome</keyword>
<evidence type="ECO:0000313" key="2">
    <source>
        <dbReference type="EMBL" id="GBN13686.1"/>
    </source>
</evidence>
<reference evidence="2 3" key="1">
    <citation type="journal article" date="2019" name="Sci. Rep.">
        <title>Orb-weaving spider Araneus ventricosus genome elucidates the spidroin gene catalogue.</title>
        <authorList>
            <person name="Kono N."/>
            <person name="Nakamura H."/>
            <person name="Ohtoshi R."/>
            <person name="Moran D.A.P."/>
            <person name="Shinohara A."/>
            <person name="Yoshida Y."/>
            <person name="Fujiwara M."/>
            <person name="Mori M."/>
            <person name="Tomita M."/>
            <person name="Arakawa K."/>
        </authorList>
    </citation>
    <scope>NUCLEOTIDE SEQUENCE [LARGE SCALE GENOMIC DNA]</scope>
</reference>
<accession>A0A4Y2LJE3</accession>
<proteinExistence type="predicted"/>
<evidence type="ECO:0000313" key="3">
    <source>
        <dbReference type="Proteomes" id="UP000499080"/>
    </source>
</evidence>
<evidence type="ECO:0000256" key="1">
    <source>
        <dbReference type="SAM" id="MobiDB-lite"/>
    </source>
</evidence>
<dbReference type="Proteomes" id="UP000499080">
    <property type="component" value="Unassembled WGS sequence"/>
</dbReference>
<name>A0A4Y2LJE3_ARAVE</name>
<feature type="region of interest" description="Disordered" evidence="1">
    <location>
        <begin position="1"/>
        <end position="20"/>
    </location>
</feature>
<gene>
    <name evidence="2" type="ORF">AVEN_199731_1</name>
</gene>
<protein>
    <submittedName>
        <fullName evidence="2">Uncharacterized protein</fullName>
    </submittedName>
</protein>
<comment type="caution">
    <text evidence="2">The sequence shown here is derived from an EMBL/GenBank/DDBJ whole genome shotgun (WGS) entry which is preliminary data.</text>
</comment>
<sequence>MTRTTPELAPPLQTSAPAGVQLAPTDLTSSAESGFEPGAFRPRGRDLTTSPTKFIGCFFFHYSFDKRIKFVSKWSLFVFQWRRGNNFFTLYSPSWDPLALRERPPPHIKNREIITEAENVRIICLPLLRRRCTSEALRRLNEGLHHYNE</sequence>
<dbReference type="EMBL" id="BGPR01005817">
    <property type="protein sequence ID" value="GBN13686.1"/>
    <property type="molecule type" value="Genomic_DNA"/>
</dbReference>